<accession>A0A5Q3QDN1</accession>
<organism evidence="3 4">
    <name type="scientific">Allosaccharopolyspora coralli</name>
    <dbReference type="NCBI Taxonomy" id="2665642"/>
    <lineage>
        <taxon>Bacteria</taxon>
        <taxon>Bacillati</taxon>
        <taxon>Actinomycetota</taxon>
        <taxon>Actinomycetes</taxon>
        <taxon>Pseudonocardiales</taxon>
        <taxon>Pseudonocardiaceae</taxon>
        <taxon>Allosaccharopolyspora</taxon>
    </lineage>
</organism>
<keyword evidence="4" id="KW-1185">Reference proteome</keyword>
<feature type="compositionally biased region" description="Basic and acidic residues" evidence="2">
    <location>
        <begin position="107"/>
        <end position="123"/>
    </location>
</feature>
<feature type="region of interest" description="Disordered" evidence="2">
    <location>
        <begin position="100"/>
        <end position="123"/>
    </location>
</feature>
<dbReference type="EMBL" id="CP045929">
    <property type="protein sequence ID" value="QGK69605.1"/>
    <property type="molecule type" value="Genomic_DNA"/>
</dbReference>
<feature type="coiled-coil region" evidence="1">
    <location>
        <begin position="27"/>
        <end position="54"/>
    </location>
</feature>
<dbReference type="AlphaFoldDB" id="A0A5Q3QDN1"/>
<evidence type="ECO:0000313" key="4">
    <source>
        <dbReference type="Proteomes" id="UP000371041"/>
    </source>
</evidence>
<sequence>MRTVREPAPSPGAGSRTKKGFPVFDSESEALARLDELREQRAAAKRAAASILEELKAALRAAGALRIDGVAINRSVLIEHSGLSRRTAYQILDALEPEASSAVNIQPHHDLNGEDRRANGRPR</sequence>
<proteinExistence type="predicted"/>
<feature type="region of interest" description="Disordered" evidence="2">
    <location>
        <begin position="1"/>
        <end position="22"/>
    </location>
</feature>
<dbReference type="Proteomes" id="UP000371041">
    <property type="component" value="Chromosome"/>
</dbReference>
<name>A0A5Q3QDN1_9PSEU</name>
<protein>
    <submittedName>
        <fullName evidence="3">Uncharacterized protein</fullName>
    </submittedName>
</protein>
<reference evidence="4" key="1">
    <citation type="submission" date="2019-11" db="EMBL/GenBank/DDBJ databases">
        <title>The complete genome sequence of Saccharopolyspora sp. E2A.</title>
        <authorList>
            <person name="Zhang G."/>
        </authorList>
    </citation>
    <scope>NUCLEOTIDE SEQUENCE [LARGE SCALE GENOMIC DNA]</scope>
    <source>
        <strain evidence="4">E2A</strain>
    </source>
</reference>
<evidence type="ECO:0000256" key="1">
    <source>
        <dbReference type="SAM" id="Coils"/>
    </source>
</evidence>
<evidence type="ECO:0000256" key="2">
    <source>
        <dbReference type="SAM" id="MobiDB-lite"/>
    </source>
</evidence>
<keyword evidence="1" id="KW-0175">Coiled coil</keyword>
<dbReference type="RefSeq" id="WP_154076199.1">
    <property type="nucleotide sequence ID" value="NZ_CP045929.1"/>
</dbReference>
<dbReference type="KEGG" id="sace:GIY23_08815"/>
<evidence type="ECO:0000313" key="3">
    <source>
        <dbReference type="EMBL" id="QGK69605.1"/>
    </source>
</evidence>
<gene>
    <name evidence="3" type="ORF">GIY23_08815</name>
</gene>